<evidence type="ECO:0000256" key="1">
    <source>
        <dbReference type="SAM" id="Phobius"/>
    </source>
</evidence>
<evidence type="ECO:0000313" key="3">
    <source>
        <dbReference type="Proteomes" id="UP000178495"/>
    </source>
</evidence>
<name>A0A1G2CK00_9BACT</name>
<evidence type="ECO:0000313" key="2">
    <source>
        <dbReference type="EMBL" id="OGZ01679.1"/>
    </source>
</evidence>
<feature type="transmembrane region" description="Helical" evidence="1">
    <location>
        <begin position="5"/>
        <end position="24"/>
    </location>
</feature>
<dbReference type="EMBL" id="MHLC01000006">
    <property type="protein sequence ID" value="OGZ01679.1"/>
    <property type="molecule type" value="Genomic_DNA"/>
</dbReference>
<sequence length="100" mass="10733">MKLIIARISFVLSALFVVGAVYFINNPVAVGGPCSCPPDSYRFGSVVFALLRNAFQPRIPADCSQFGCTLAYFVMPVDLIVLAIILIAVGIALRRNAAAR</sequence>
<keyword evidence="1" id="KW-0812">Transmembrane</keyword>
<proteinExistence type="predicted"/>
<keyword evidence="1" id="KW-1133">Transmembrane helix</keyword>
<protein>
    <submittedName>
        <fullName evidence="2">Uncharacterized protein</fullName>
    </submittedName>
</protein>
<dbReference type="AlphaFoldDB" id="A0A1G2CK00"/>
<feature type="transmembrane region" description="Helical" evidence="1">
    <location>
        <begin position="70"/>
        <end position="93"/>
    </location>
</feature>
<dbReference type="STRING" id="1798652.A3A43_01330"/>
<reference evidence="2 3" key="1">
    <citation type="journal article" date="2016" name="Nat. Commun.">
        <title>Thousands of microbial genomes shed light on interconnected biogeochemical processes in an aquifer system.</title>
        <authorList>
            <person name="Anantharaman K."/>
            <person name="Brown C.T."/>
            <person name="Hug L.A."/>
            <person name="Sharon I."/>
            <person name="Castelle C.J."/>
            <person name="Probst A.J."/>
            <person name="Thomas B.C."/>
            <person name="Singh A."/>
            <person name="Wilkins M.J."/>
            <person name="Karaoz U."/>
            <person name="Brodie E.L."/>
            <person name="Williams K.H."/>
            <person name="Hubbard S.S."/>
            <person name="Banfield J.F."/>
        </authorList>
    </citation>
    <scope>NUCLEOTIDE SEQUENCE [LARGE SCALE GENOMIC DNA]</scope>
</reference>
<comment type="caution">
    <text evidence="2">The sequence shown here is derived from an EMBL/GenBank/DDBJ whole genome shotgun (WGS) entry which is preliminary data.</text>
</comment>
<accession>A0A1G2CK00</accession>
<gene>
    <name evidence="2" type="ORF">A3A43_01330</name>
</gene>
<organism evidence="2 3">
    <name type="scientific">Candidatus Liptonbacteria bacterium RIFCSPLOWO2_01_FULL_56_20</name>
    <dbReference type="NCBI Taxonomy" id="1798652"/>
    <lineage>
        <taxon>Bacteria</taxon>
        <taxon>Candidatus Liptoniibacteriota</taxon>
    </lineage>
</organism>
<keyword evidence="1" id="KW-0472">Membrane</keyword>
<dbReference type="Proteomes" id="UP000178495">
    <property type="component" value="Unassembled WGS sequence"/>
</dbReference>